<evidence type="ECO:0000313" key="7">
    <source>
        <dbReference type="Proteomes" id="UP000278962"/>
    </source>
</evidence>
<dbReference type="SUPFAM" id="SSF48498">
    <property type="entry name" value="Tetracyclin repressor-like, C-terminal domain"/>
    <property type="match status" value="1"/>
</dbReference>
<comment type="caution">
    <text evidence="6">The sequence shown here is derived from an EMBL/GenBank/DDBJ whole genome shotgun (WGS) entry which is preliminary data.</text>
</comment>
<accession>A0A660LDK3</accession>
<dbReference type="SUPFAM" id="SSF46689">
    <property type="entry name" value="Homeodomain-like"/>
    <property type="match status" value="1"/>
</dbReference>
<evidence type="ECO:0000256" key="1">
    <source>
        <dbReference type="ARBA" id="ARBA00023015"/>
    </source>
</evidence>
<dbReference type="InterPro" id="IPR036271">
    <property type="entry name" value="Tet_transcr_reg_TetR-rel_C_sf"/>
</dbReference>
<dbReference type="InterPro" id="IPR050109">
    <property type="entry name" value="HTH-type_TetR-like_transc_reg"/>
</dbReference>
<dbReference type="Gene3D" id="1.10.357.10">
    <property type="entry name" value="Tetracycline Repressor, domain 2"/>
    <property type="match status" value="1"/>
</dbReference>
<evidence type="ECO:0000256" key="2">
    <source>
        <dbReference type="ARBA" id="ARBA00023125"/>
    </source>
</evidence>
<dbReference type="RefSeq" id="WP_121247865.1">
    <property type="nucleotide sequence ID" value="NZ_RBIL01000001.1"/>
</dbReference>
<dbReference type="AlphaFoldDB" id="A0A660LDK3"/>
<dbReference type="GO" id="GO:0000976">
    <property type="term" value="F:transcription cis-regulatory region binding"/>
    <property type="evidence" value="ECO:0007669"/>
    <property type="project" value="TreeGrafter"/>
</dbReference>
<keyword evidence="7" id="KW-1185">Reference proteome</keyword>
<organism evidence="6 7">
    <name type="scientific">Solirubrobacter pauli</name>
    <dbReference type="NCBI Taxonomy" id="166793"/>
    <lineage>
        <taxon>Bacteria</taxon>
        <taxon>Bacillati</taxon>
        <taxon>Actinomycetota</taxon>
        <taxon>Thermoleophilia</taxon>
        <taxon>Solirubrobacterales</taxon>
        <taxon>Solirubrobacteraceae</taxon>
        <taxon>Solirubrobacter</taxon>
    </lineage>
</organism>
<dbReference type="Gene3D" id="1.10.10.60">
    <property type="entry name" value="Homeodomain-like"/>
    <property type="match status" value="1"/>
</dbReference>
<dbReference type="Pfam" id="PF00440">
    <property type="entry name" value="TetR_N"/>
    <property type="match status" value="1"/>
</dbReference>
<dbReference type="GO" id="GO:0045892">
    <property type="term" value="P:negative regulation of DNA-templated transcription"/>
    <property type="evidence" value="ECO:0007669"/>
    <property type="project" value="InterPro"/>
</dbReference>
<dbReference type="Proteomes" id="UP000278962">
    <property type="component" value="Unassembled WGS sequence"/>
</dbReference>
<gene>
    <name evidence="6" type="ORF">C8N24_0614</name>
</gene>
<dbReference type="InterPro" id="IPR004111">
    <property type="entry name" value="Repressor_TetR_C"/>
</dbReference>
<dbReference type="InterPro" id="IPR001647">
    <property type="entry name" value="HTH_TetR"/>
</dbReference>
<keyword evidence="2 4" id="KW-0238">DNA-binding</keyword>
<dbReference type="Pfam" id="PF02909">
    <property type="entry name" value="TetR_C_1"/>
    <property type="match status" value="1"/>
</dbReference>
<feature type="DNA-binding region" description="H-T-H motif" evidence="4">
    <location>
        <begin position="54"/>
        <end position="73"/>
    </location>
</feature>
<dbReference type="InterPro" id="IPR009057">
    <property type="entry name" value="Homeodomain-like_sf"/>
</dbReference>
<evidence type="ECO:0000256" key="4">
    <source>
        <dbReference type="PROSITE-ProRule" id="PRU00335"/>
    </source>
</evidence>
<dbReference type="GO" id="GO:0003700">
    <property type="term" value="F:DNA-binding transcription factor activity"/>
    <property type="evidence" value="ECO:0007669"/>
    <property type="project" value="TreeGrafter"/>
</dbReference>
<proteinExistence type="predicted"/>
<reference evidence="6 7" key="1">
    <citation type="submission" date="2018-10" db="EMBL/GenBank/DDBJ databases">
        <title>Genomic Encyclopedia of Archaeal and Bacterial Type Strains, Phase II (KMG-II): from individual species to whole genera.</title>
        <authorList>
            <person name="Goeker M."/>
        </authorList>
    </citation>
    <scope>NUCLEOTIDE SEQUENCE [LARGE SCALE GENOMIC DNA]</scope>
    <source>
        <strain evidence="6 7">DSM 14954</strain>
    </source>
</reference>
<evidence type="ECO:0000313" key="6">
    <source>
        <dbReference type="EMBL" id="RKQ90801.1"/>
    </source>
</evidence>
<dbReference type="PROSITE" id="PS50977">
    <property type="entry name" value="HTH_TETR_2"/>
    <property type="match status" value="1"/>
</dbReference>
<dbReference type="PANTHER" id="PTHR30055">
    <property type="entry name" value="HTH-TYPE TRANSCRIPTIONAL REGULATOR RUTR"/>
    <property type="match status" value="1"/>
</dbReference>
<feature type="domain" description="HTH tetR-type" evidence="5">
    <location>
        <begin position="31"/>
        <end position="91"/>
    </location>
</feature>
<evidence type="ECO:0000256" key="3">
    <source>
        <dbReference type="ARBA" id="ARBA00023163"/>
    </source>
</evidence>
<keyword evidence="3" id="KW-0804">Transcription</keyword>
<sequence>MPESTGGSDFRISLKLLWGTKERAPRGPKPTLTIEQIVEVAVALADAEGIENVSMRRVAERLGVGAMSLYRYVPSKAELLDLMLDSIHAEPPGIPAPPESESWRPRLAWHARESRALIQRHPWMLQVRMGQRPPLGPNILAVFNAYLGTVKDIGLTPAETLAVTELVGNYVQGATRRDVEAAQTERESGVSDETWWDERQEFWEQYFDVERFPHITLMWEQGGYDEPIDQFEFGLQRVLDGIEAMLAGR</sequence>
<name>A0A660LDK3_9ACTN</name>
<dbReference type="OrthoDB" id="4540879at2"/>
<evidence type="ECO:0000259" key="5">
    <source>
        <dbReference type="PROSITE" id="PS50977"/>
    </source>
</evidence>
<dbReference type="PANTHER" id="PTHR30055:SF151">
    <property type="entry name" value="TRANSCRIPTIONAL REGULATORY PROTEIN"/>
    <property type="match status" value="1"/>
</dbReference>
<protein>
    <submittedName>
        <fullName evidence="6">TetR family transcriptional regulator</fullName>
    </submittedName>
</protein>
<dbReference type="EMBL" id="RBIL01000001">
    <property type="protein sequence ID" value="RKQ90801.1"/>
    <property type="molecule type" value="Genomic_DNA"/>
</dbReference>
<keyword evidence="1" id="KW-0805">Transcription regulation</keyword>